<dbReference type="SUPFAM" id="SSF47413">
    <property type="entry name" value="lambda repressor-like DNA-binding domains"/>
    <property type="match status" value="1"/>
</dbReference>
<dbReference type="Gene3D" id="1.25.40.10">
    <property type="entry name" value="Tetratricopeptide repeat domain"/>
    <property type="match status" value="2"/>
</dbReference>
<dbReference type="SUPFAM" id="SSF48452">
    <property type="entry name" value="TPR-like"/>
    <property type="match status" value="2"/>
</dbReference>
<sequence length="472" mass="54898">MVLRERIRVTTEIGKYLKEKRKQLGFTQMFVEEKTHIPQSTISKIERGKGLKWDKQTLAEICACYEISFETIENFQKKDESEDQLDLRLKLTAIDHEMRLVSFEQSLFELREFEPTLLEDENGDELESNYYYLEGRYQELNKEFSTAVELYRKAIDLEEQMTELKLQSEDEMEQNIRSACFCAIGRIYNKQHQLNEALAELDKGINCFYSKGEKTYLLSHLCVTKAIVLARLDRNHEALKIIERLESSIEILVHADARLVVAIVHIELLNKMKLYQDAIELGLESLENANINRLSDRAFELWALLGESFSKVKQIKNAMLCFGTALKLEGVIAKKFLTITTYTQLGVSNLELGHVKVARQMLEKAVKQGEVYKDDYRMAKSLISLAECQIVQKDDLLAYDNLVRALSISHNHSLNLEFDILLILIDICERNGLKEYGKYASQFIELTVKEHRTRRRNDFMHRFESDPPDVQI</sequence>
<dbReference type="CDD" id="cd00093">
    <property type="entry name" value="HTH_XRE"/>
    <property type="match status" value="1"/>
</dbReference>
<feature type="domain" description="HTH cro/C1-type" evidence="3">
    <location>
        <begin position="17"/>
        <end position="72"/>
    </location>
</feature>
<accession>A0A926RUH7</accession>
<evidence type="ECO:0000259" key="3">
    <source>
        <dbReference type="PROSITE" id="PS50943"/>
    </source>
</evidence>
<dbReference type="InterPro" id="IPR001387">
    <property type="entry name" value="Cro/C1-type_HTH"/>
</dbReference>
<feature type="repeat" description="TPR" evidence="1">
    <location>
        <begin position="128"/>
        <end position="161"/>
    </location>
</feature>
<dbReference type="InterPro" id="IPR010982">
    <property type="entry name" value="Lambda_DNA-bd_dom_sf"/>
</dbReference>
<gene>
    <name evidence="4" type="ORF">IC620_16520</name>
</gene>
<evidence type="ECO:0000313" key="5">
    <source>
        <dbReference type="Proteomes" id="UP000661691"/>
    </source>
</evidence>
<comment type="caution">
    <text evidence="4">The sequence shown here is derived from an EMBL/GenBank/DDBJ whole genome shotgun (WGS) entry which is preliminary data.</text>
</comment>
<dbReference type="Gene3D" id="1.10.260.40">
    <property type="entry name" value="lambda repressor-like DNA-binding domains"/>
    <property type="match status" value="1"/>
</dbReference>
<dbReference type="InterPro" id="IPR011990">
    <property type="entry name" value="TPR-like_helical_dom_sf"/>
</dbReference>
<dbReference type="Proteomes" id="UP000661691">
    <property type="component" value="Unassembled WGS sequence"/>
</dbReference>
<dbReference type="InterPro" id="IPR019734">
    <property type="entry name" value="TPR_rpt"/>
</dbReference>
<dbReference type="SMART" id="SM00530">
    <property type="entry name" value="HTH_XRE"/>
    <property type="match status" value="1"/>
</dbReference>
<protein>
    <submittedName>
        <fullName evidence="4">Helix-turn-helix transcriptional regulator</fullName>
    </submittedName>
</protein>
<proteinExistence type="predicted"/>
<feature type="coiled-coil region" evidence="2">
    <location>
        <begin position="147"/>
        <end position="174"/>
    </location>
</feature>
<dbReference type="Pfam" id="PF01381">
    <property type="entry name" value="HTH_3"/>
    <property type="match status" value="1"/>
</dbReference>
<dbReference type="AlphaFoldDB" id="A0A926RUH7"/>
<name>A0A926RUH7_9BACL</name>
<keyword evidence="5" id="KW-1185">Reference proteome</keyword>
<dbReference type="GO" id="GO:0003677">
    <property type="term" value="F:DNA binding"/>
    <property type="evidence" value="ECO:0007669"/>
    <property type="project" value="InterPro"/>
</dbReference>
<dbReference type="SMART" id="SM00028">
    <property type="entry name" value="TPR"/>
    <property type="match status" value="5"/>
</dbReference>
<evidence type="ECO:0000256" key="1">
    <source>
        <dbReference type="PROSITE-ProRule" id="PRU00339"/>
    </source>
</evidence>
<dbReference type="RefSeq" id="WP_224749826.1">
    <property type="nucleotide sequence ID" value="NZ_JACXAH010000051.1"/>
</dbReference>
<keyword evidence="2" id="KW-0175">Coiled coil</keyword>
<reference evidence="4" key="1">
    <citation type="submission" date="2020-09" db="EMBL/GenBank/DDBJ databases">
        <title>A novel bacterium of genus Hazenella, isolated from South China Sea.</title>
        <authorList>
            <person name="Huang H."/>
            <person name="Mo K."/>
            <person name="Hu Y."/>
        </authorList>
    </citation>
    <scope>NUCLEOTIDE SEQUENCE</scope>
    <source>
        <strain evidence="4">IB182357</strain>
    </source>
</reference>
<dbReference type="PROSITE" id="PS50005">
    <property type="entry name" value="TPR"/>
    <property type="match status" value="1"/>
</dbReference>
<organism evidence="4 5">
    <name type="scientific">Polycladospora coralii</name>
    <dbReference type="NCBI Taxonomy" id="2771432"/>
    <lineage>
        <taxon>Bacteria</taxon>
        <taxon>Bacillati</taxon>
        <taxon>Bacillota</taxon>
        <taxon>Bacilli</taxon>
        <taxon>Bacillales</taxon>
        <taxon>Thermoactinomycetaceae</taxon>
        <taxon>Polycladospora</taxon>
    </lineage>
</organism>
<dbReference type="PROSITE" id="PS50943">
    <property type="entry name" value="HTH_CROC1"/>
    <property type="match status" value="1"/>
</dbReference>
<dbReference type="EMBL" id="JACXAH010000051">
    <property type="protein sequence ID" value="MBD1373950.1"/>
    <property type="molecule type" value="Genomic_DNA"/>
</dbReference>
<evidence type="ECO:0000256" key="2">
    <source>
        <dbReference type="SAM" id="Coils"/>
    </source>
</evidence>
<evidence type="ECO:0000313" key="4">
    <source>
        <dbReference type="EMBL" id="MBD1373950.1"/>
    </source>
</evidence>
<keyword evidence="1" id="KW-0802">TPR repeat</keyword>